<evidence type="ECO:0000313" key="59">
    <source>
        <dbReference type="Proteomes" id="UP000455569"/>
    </source>
</evidence>
<dbReference type="AlphaFoldDB" id="A0A0B8R0I3"/>
<evidence type="ECO:0000313" key="71">
    <source>
        <dbReference type="Proteomes" id="UP000841146"/>
    </source>
</evidence>
<evidence type="ECO:0000313" key="35">
    <source>
        <dbReference type="EMBL" id="ECY9784124.1"/>
    </source>
</evidence>
<evidence type="ECO:0000313" key="34">
    <source>
        <dbReference type="EMBL" id="ECY6542966.1"/>
    </source>
</evidence>
<evidence type="ECO:0000313" key="23">
    <source>
        <dbReference type="EMBL" id="EAG2996073.1"/>
    </source>
</evidence>
<evidence type="ECO:0000313" key="72">
    <source>
        <dbReference type="Proteomes" id="UP000844415"/>
    </source>
</evidence>
<comment type="similarity">
    <text evidence="9">Belongs to the rhamnulokinase family.</text>
</comment>
<dbReference type="EMBL" id="AAANYR010000004">
    <property type="protein sequence ID" value="EAD5786590.1"/>
    <property type="molecule type" value="Genomic_DNA"/>
</dbReference>
<dbReference type="Proteomes" id="UP000478704">
    <property type="component" value="Unassembled WGS sequence"/>
</dbReference>
<evidence type="ECO:0000313" key="50">
    <source>
        <dbReference type="Proteomes" id="UP000350032"/>
    </source>
</evidence>
<evidence type="ECO:0000313" key="14">
    <source>
        <dbReference type="EMBL" id="EAC5550587.1"/>
    </source>
</evidence>
<evidence type="ECO:0000256" key="3">
    <source>
        <dbReference type="ARBA" id="ARBA00022741"/>
    </source>
</evidence>
<evidence type="ECO:0000313" key="15">
    <source>
        <dbReference type="EMBL" id="EAC6548599.1"/>
    </source>
</evidence>
<dbReference type="KEGG" id="lmok:CQ02_14600"/>
<dbReference type="EMBL" id="AALEDS010000001">
    <property type="protein sequence ID" value="ECY6542966.1"/>
    <property type="molecule type" value="Genomic_DNA"/>
</dbReference>
<evidence type="ECO:0000313" key="42">
    <source>
        <dbReference type="EMBL" id="OET50710.1"/>
    </source>
</evidence>
<evidence type="ECO:0000313" key="55">
    <source>
        <dbReference type="Proteomes" id="UP000389283"/>
    </source>
</evidence>
<dbReference type="CDD" id="cd07771">
    <property type="entry name" value="ASKHA_NBD_FGGY_RhaB-like"/>
    <property type="match status" value="1"/>
</dbReference>
<comment type="function">
    <text evidence="9">Involved in the catabolism of L-rhamnose (6-deoxy-L-mannose). Catalyzes the transfer of the gamma-phosphate group from ATP to the 1-hydroxyl group of L-rhamnulose to yield L-rhamnulose 1-phosphate.</text>
</comment>
<evidence type="ECO:0000256" key="9">
    <source>
        <dbReference type="HAMAP-Rule" id="MF_01535"/>
    </source>
</evidence>
<evidence type="ECO:0000313" key="25">
    <source>
        <dbReference type="EMBL" id="EAG4460933.1"/>
    </source>
</evidence>
<evidence type="ECO:0000313" key="47">
    <source>
        <dbReference type="Proteomes" id="UP000339309"/>
    </source>
</evidence>
<comment type="catalytic activity">
    <reaction evidence="9">
        <text>L-rhamnulose + ATP = L-rhamnulose 1-phosphate + ADP + H(+)</text>
        <dbReference type="Rhea" id="RHEA:20117"/>
        <dbReference type="ChEBI" id="CHEBI:15378"/>
        <dbReference type="ChEBI" id="CHEBI:17897"/>
        <dbReference type="ChEBI" id="CHEBI:30616"/>
        <dbReference type="ChEBI" id="CHEBI:58313"/>
        <dbReference type="ChEBI" id="CHEBI:456216"/>
        <dbReference type="EC" id="2.7.1.5"/>
    </reaction>
</comment>
<dbReference type="FunFam" id="3.30.420.40:FF:000064">
    <property type="entry name" value="Rhamnulokinase"/>
    <property type="match status" value="1"/>
</dbReference>
<dbReference type="Proteomes" id="UP000467347">
    <property type="component" value="Unassembled WGS sequence"/>
</dbReference>
<dbReference type="Proteomes" id="UP000410967">
    <property type="component" value="Unassembled WGS sequence"/>
</dbReference>
<dbReference type="EMBL" id="AACJYH010000003">
    <property type="protein sequence ID" value="EAK8896957.1"/>
    <property type="molecule type" value="Genomic_DNA"/>
</dbReference>
<dbReference type="NCBIfam" id="TIGR02627">
    <property type="entry name" value="rhamnulo_kin"/>
    <property type="match status" value="1"/>
</dbReference>
<evidence type="ECO:0000256" key="5">
    <source>
        <dbReference type="ARBA" id="ARBA00022840"/>
    </source>
</evidence>
<dbReference type="Proteomes" id="UP000272537">
    <property type="component" value="Unassembled WGS sequence"/>
</dbReference>
<dbReference type="Proteomes" id="UP000852906">
    <property type="component" value="Unassembled WGS sequence"/>
</dbReference>
<dbReference type="InterPro" id="IPR013449">
    <property type="entry name" value="Rhamnulokinase"/>
</dbReference>
<evidence type="ECO:0000313" key="31">
    <source>
        <dbReference type="EMBL" id="ECB9473959.1"/>
    </source>
</evidence>
<dbReference type="Proteomes" id="UP000345329">
    <property type="component" value="Unassembled WGS sequence"/>
</dbReference>
<evidence type="ECO:0000313" key="30">
    <source>
        <dbReference type="EMBL" id="EAK9316126.1"/>
    </source>
</evidence>
<comment type="caution">
    <text evidence="9">Lacks conserved residue(s) required for the propagation of feature annotation.</text>
</comment>
<evidence type="ECO:0000313" key="27">
    <source>
        <dbReference type="EMBL" id="EAG6989247.1"/>
    </source>
</evidence>
<feature type="domain" description="Carbohydrate kinase FGGY C-terminal" evidence="12">
    <location>
        <begin position="252"/>
        <end position="438"/>
    </location>
</feature>
<dbReference type="EMBL" id="AANPAU010000001">
    <property type="protein sequence ID" value="EDP8512877.1"/>
    <property type="molecule type" value="Genomic_DNA"/>
</dbReference>
<dbReference type="EMBL" id="AABBAW010000002">
    <property type="protein sequence ID" value="EAG2514643.1"/>
    <property type="molecule type" value="Genomic_DNA"/>
</dbReference>
<evidence type="ECO:0000313" key="26">
    <source>
        <dbReference type="EMBL" id="EAG6168789.1"/>
    </source>
</evidence>
<feature type="binding site" evidence="9">
    <location>
        <position position="401"/>
    </location>
    <ligand>
        <name>ATP</name>
        <dbReference type="ChEBI" id="CHEBI:30616"/>
    </ligand>
</feature>
<evidence type="ECO:0000313" key="67">
    <source>
        <dbReference type="Proteomes" id="UP000540117"/>
    </source>
</evidence>
<dbReference type="EMBL" id="QXLS01000002">
    <property type="protein sequence ID" value="RKA09417.1"/>
    <property type="molecule type" value="Genomic_DNA"/>
</dbReference>
<evidence type="ECO:0000313" key="61">
    <source>
        <dbReference type="Proteomes" id="UP000478704"/>
    </source>
</evidence>
<dbReference type="Proteomes" id="UP000549379">
    <property type="component" value="Unassembled WGS sequence"/>
</dbReference>
<dbReference type="Proteomes" id="UP000548278">
    <property type="component" value="Unassembled WGS sequence"/>
</dbReference>
<dbReference type="RefSeq" id="WP_009927986.1">
    <property type="nucleotide sequence ID" value="NC_021824.1"/>
</dbReference>
<evidence type="ECO:0000256" key="8">
    <source>
        <dbReference type="ARBA" id="ARBA00023308"/>
    </source>
</evidence>
<dbReference type="EMBL" id="DAAJFY010000002">
    <property type="protein sequence ID" value="HAC0274570.1"/>
    <property type="molecule type" value="Genomic_DNA"/>
</dbReference>
<evidence type="ECO:0000313" key="17">
    <source>
        <dbReference type="EMBL" id="EAD3792230.1"/>
    </source>
</evidence>
<reference evidence="43 44" key="2">
    <citation type="journal article" date="2018" name="BMC Genomics">
        <title>Genes significantly associated with lineage II food isolates of Listeria monocytogenes.</title>
        <authorList>
            <person name="Pirone-Davies C."/>
            <person name="Chen Y."/>
            <person name="Pightling A."/>
            <person name="Ryan G."/>
            <person name="Wang Y."/>
            <person name="Yao K."/>
            <person name="Hoffmann M."/>
            <person name="Allard M.W."/>
        </authorList>
    </citation>
    <scope>NUCLEOTIDE SEQUENCE [LARGE SCALE GENOMIC DNA]</scope>
    <source>
        <strain evidence="43 44">PNUSAL000550</strain>
    </source>
</reference>
<evidence type="ECO:0000256" key="6">
    <source>
        <dbReference type="ARBA" id="ARBA00022842"/>
    </source>
</evidence>
<evidence type="ECO:0000259" key="11">
    <source>
        <dbReference type="Pfam" id="PF00370"/>
    </source>
</evidence>
<evidence type="ECO:0000313" key="56">
    <source>
        <dbReference type="Proteomes" id="UP000398321"/>
    </source>
</evidence>
<dbReference type="EMBL" id="MJTJ01000013">
    <property type="protein sequence ID" value="OET50710.1"/>
    <property type="molecule type" value="Genomic_DNA"/>
</dbReference>
<dbReference type="Proteomes" id="UP000337746">
    <property type="component" value="Unassembled WGS sequence"/>
</dbReference>
<dbReference type="EMBL" id="AABCVX010000002">
    <property type="protein sequence ID" value="EAG6168789.1"/>
    <property type="molecule type" value="Genomic_DNA"/>
</dbReference>
<dbReference type="EMBL" id="AANCRK010000002">
    <property type="protein sequence ID" value="EDN7714606.1"/>
    <property type="molecule type" value="Genomic_DNA"/>
</dbReference>
<dbReference type="Proteomes" id="UP000423131">
    <property type="component" value="Unassembled WGS sequence"/>
</dbReference>
<dbReference type="EMBL" id="AAHZFY010000001">
    <property type="protein sequence ID" value="ECB9512174.1"/>
    <property type="molecule type" value="Genomic_DNA"/>
</dbReference>
<dbReference type="EMBL" id="AABDGJ010000001">
    <property type="protein sequence ID" value="EAG6989247.1"/>
    <property type="molecule type" value="Genomic_DNA"/>
</dbReference>
<dbReference type="Proteomes" id="UP000455569">
    <property type="component" value="Unassembled WGS sequence"/>
</dbReference>
<evidence type="ECO:0000313" key="43">
    <source>
        <dbReference type="EMBL" id="RKA09417.1"/>
    </source>
</evidence>
<keyword evidence="7 9" id="KW-1015">Disulfide bond</keyword>
<dbReference type="Proteomes" id="UP000527632">
    <property type="component" value="Unassembled WGS sequence"/>
</dbReference>
<sequence>MKHYVAVDIGASSGRLILGKLVDEKLQLEEIHRFKNGFTYRDGHERWEIDQLMQEIFIGLEKVKQLGISECVLGIDTWGVDYVLIGASGEKLADPISYRDKRTLNAVQNLTSEYPREYIYKKTGIQFMELNTLYQLYVEERDLLERAEKILLIPDYIGYVLTGVKVAETTNSSTTQMLNLREQLFDKDLLSHLNIDVEKFAPLTDAGTYLGKVKEEWLEKYDIPNCDVVTVATHDTASAVVGTPAEGENWAFLSSGTWSLIGMELSAPINNEAAFKENYTNEWGAYGTYRFLKNIMGLWIVQEIARMDDYKHSFAEMAEEASNYPYFKQIINVNDARFNNPENMVDEIKLYCQETGQTIPETIGELTNCVYGSLALYYALELEKMTEITGKKIEKLYIVGGGSNVAMLNQLTAKLAGIEVFAGPSEATAIGNLVVQMINQGEIESMRAGRKIIRNSFEIGEFSCGDVRFEEIKERFTKVLEFN</sequence>
<evidence type="ECO:0000313" key="29">
    <source>
        <dbReference type="EMBL" id="EAK8896957.1"/>
    </source>
</evidence>
<dbReference type="Proteomes" id="UP000365297">
    <property type="component" value="Unassembled WGS sequence"/>
</dbReference>
<dbReference type="Proteomes" id="UP000525850">
    <property type="component" value="Unassembled WGS sequence"/>
</dbReference>
<dbReference type="EMBL" id="AABBZO010000001">
    <property type="protein sequence ID" value="EAG4460933.1"/>
    <property type="molecule type" value="Genomic_DNA"/>
</dbReference>
<dbReference type="EMBL" id="DAAIJL010000005">
    <property type="protein sequence ID" value="HAB8556969.1"/>
    <property type="molecule type" value="Genomic_DNA"/>
</dbReference>
<dbReference type="Proteomes" id="UP000350032">
    <property type="component" value="Unassembled WGS sequence"/>
</dbReference>
<evidence type="ECO:0000256" key="1">
    <source>
        <dbReference type="ARBA" id="ARBA00009156"/>
    </source>
</evidence>
<evidence type="ECO:0000313" key="38">
    <source>
        <dbReference type="EMBL" id="EDP8512877.1"/>
    </source>
</evidence>
<dbReference type="EMBL" id="AABBYJ010000003">
    <property type="protein sequence ID" value="EAG4330929.1"/>
    <property type="molecule type" value="Genomic_DNA"/>
</dbReference>
<feature type="binding site" evidence="9">
    <location>
        <position position="294"/>
    </location>
    <ligand>
        <name>substrate</name>
    </ligand>
</feature>
<evidence type="ECO:0000313" key="40">
    <source>
        <dbReference type="EMBL" id="HAC0011628.1"/>
    </source>
</evidence>
<evidence type="ECO:0000313" key="20">
    <source>
        <dbReference type="EMBL" id="EAG2086505.1"/>
    </source>
</evidence>
<dbReference type="EMBL" id="AANDSR010000002">
    <property type="protein sequence ID" value="EDN9835859.1"/>
    <property type="molecule type" value="Genomic_DNA"/>
</dbReference>
<dbReference type="Proteomes" id="UP000844415">
    <property type="component" value="Unassembled WGS sequence"/>
</dbReference>
<dbReference type="GO" id="GO:0005829">
    <property type="term" value="C:cytosol"/>
    <property type="evidence" value="ECO:0007669"/>
    <property type="project" value="TreeGrafter"/>
</dbReference>
<dbReference type="FunFam" id="3.30.420.40:FF:000268">
    <property type="entry name" value="Rhamnulokinase"/>
    <property type="match status" value="1"/>
</dbReference>
<comment type="caution">
    <text evidence="20">The sequence shown here is derived from an EMBL/GenBank/DDBJ whole genome shotgun (WGS) entry which is preliminary data.</text>
</comment>
<evidence type="ECO:0000313" key="13">
    <source>
        <dbReference type="EMBL" id="EAC4552178.1"/>
    </source>
</evidence>
<evidence type="ECO:0000256" key="10">
    <source>
        <dbReference type="NCBIfam" id="TIGR02627"/>
    </source>
</evidence>
<organism evidence="20 46">
    <name type="scientific">Listeria monocytogenes</name>
    <dbReference type="NCBI Taxonomy" id="1639"/>
    <lineage>
        <taxon>Bacteria</taxon>
        <taxon>Bacillati</taxon>
        <taxon>Bacillota</taxon>
        <taxon>Bacilli</taxon>
        <taxon>Bacillales</taxon>
        <taxon>Listeriaceae</taxon>
        <taxon>Listeria</taxon>
    </lineage>
</organism>
<keyword evidence="6 9" id="KW-0460">Magnesium</keyword>
<evidence type="ECO:0000256" key="2">
    <source>
        <dbReference type="ARBA" id="ARBA00022679"/>
    </source>
</evidence>
<dbReference type="EMBL" id="AAAIKW010000003">
    <property type="protein sequence ID" value="EAC4552178.1"/>
    <property type="molecule type" value="Genomic_DNA"/>
</dbReference>
<evidence type="ECO:0000313" key="66">
    <source>
        <dbReference type="Proteomes" id="UP000528151"/>
    </source>
</evidence>
<evidence type="ECO:0000313" key="64">
    <source>
        <dbReference type="Proteomes" id="UP000525850"/>
    </source>
</evidence>
<dbReference type="Proteomes" id="UP000566721">
    <property type="component" value="Unassembled WGS sequence"/>
</dbReference>
<dbReference type="Proteomes" id="UP000364988">
    <property type="component" value="Unassembled WGS sequence"/>
</dbReference>
<keyword evidence="5 9" id="KW-0067">ATP-binding</keyword>
<evidence type="ECO:0000313" key="32">
    <source>
        <dbReference type="EMBL" id="ECB9512174.1"/>
    </source>
</evidence>
<evidence type="ECO:0000313" key="51">
    <source>
        <dbReference type="Proteomes" id="UP000354255"/>
    </source>
</evidence>
<name>A0A0B8R0I3_LISMN</name>
<comment type="similarity">
    <text evidence="1">Belongs to the FGGY kinase family.</text>
</comment>
<keyword evidence="4 9" id="KW-0418">Kinase</keyword>
<dbReference type="GO" id="GO:0004370">
    <property type="term" value="F:glycerol kinase activity"/>
    <property type="evidence" value="ECO:0007669"/>
    <property type="project" value="TreeGrafter"/>
</dbReference>
<evidence type="ECO:0000313" key="46">
    <source>
        <dbReference type="Proteomes" id="UP000337746"/>
    </source>
</evidence>
<feature type="binding site" evidence="9">
    <location>
        <position position="302"/>
    </location>
    <ligand>
        <name>ATP</name>
        <dbReference type="ChEBI" id="CHEBI:30616"/>
    </ligand>
</feature>
<evidence type="ECO:0000313" key="36">
    <source>
        <dbReference type="EMBL" id="EDN7714606.1"/>
    </source>
</evidence>
<comment type="pathway">
    <text evidence="9">Carbohydrate degradation; L-rhamnose degradation; glycerone phosphate from L-rhamnose: step 2/3.</text>
</comment>
<feature type="binding site" evidence="9">
    <location>
        <position position="79"/>
    </location>
    <ligand>
        <name>substrate</name>
    </ligand>
</feature>
<evidence type="ECO:0000313" key="52">
    <source>
        <dbReference type="Proteomes" id="UP000364988"/>
    </source>
</evidence>
<evidence type="ECO:0000313" key="62">
    <source>
        <dbReference type="Proteomes" id="UP000481141"/>
    </source>
</evidence>
<dbReference type="Proteomes" id="UP000376505">
    <property type="component" value="Unassembled WGS sequence"/>
</dbReference>
<dbReference type="HAMAP" id="MF_01535">
    <property type="entry name" value="Rhamnulokinase"/>
    <property type="match status" value="1"/>
</dbReference>
<dbReference type="Pfam" id="PF02782">
    <property type="entry name" value="FGGY_C"/>
    <property type="match status" value="1"/>
</dbReference>
<dbReference type="GO" id="GO:0019301">
    <property type="term" value="P:rhamnose catabolic process"/>
    <property type="evidence" value="ECO:0007669"/>
    <property type="project" value="UniProtKB-UniRule"/>
</dbReference>
<dbReference type="EMBL" id="AACKDQ010000005">
    <property type="protein sequence ID" value="EAK9316126.1"/>
    <property type="molecule type" value="Genomic_DNA"/>
</dbReference>
<dbReference type="GO" id="GO:0008993">
    <property type="term" value="F:rhamnulokinase activity"/>
    <property type="evidence" value="ECO:0007669"/>
    <property type="project" value="UniProtKB-UniRule"/>
</dbReference>
<feature type="disulfide bond" evidence="9">
    <location>
        <begin position="352"/>
        <end position="369"/>
    </location>
</feature>
<dbReference type="Proteomes" id="UP000841146">
    <property type="component" value="Unassembled WGS sequence"/>
</dbReference>
<dbReference type="SMR" id="A0A0B8R0I3"/>
<dbReference type="Proteomes" id="UP000354255">
    <property type="component" value="Unassembled WGS sequence"/>
</dbReference>
<dbReference type="Proteomes" id="UP000528151">
    <property type="component" value="Unassembled WGS sequence"/>
</dbReference>
<dbReference type="EMBL" id="AABBHO010000004">
    <property type="protein sequence ID" value="EAG2996073.1"/>
    <property type="molecule type" value="Genomic_DNA"/>
</dbReference>
<evidence type="ECO:0000313" key="65">
    <source>
        <dbReference type="Proteomes" id="UP000527632"/>
    </source>
</evidence>
<reference evidence="46 49" key="4">
    <citation type="submission" date="2018-06" db="EMBL/GenBank/DDBJ databases">
        <authorList>
            <consortium name="GenomeTrakr: Next Generation Sequencing Network for Food Pathogen Tracability"/>
        </authorList>
    </citation>
    <scope>NUCLEOTIDE SEQUENCE [LARGE SCALE GENOMIC DNA]</scope>
    <source>
        <strain evidence="23 69">10B02965A-1</strain>
        <strain evidence="25 66">CFSAN063727</strain>
        <strain evidence="36 59">CFSAN102901</strain>
        <strain evidence="14 53">FDA00007096</strain>
        <strain evidence="21">FDA00011243</strain>
        <strain evidence="15 45">FDA00013332</strain>
        <strain evidence="19 48">FDA00013853</strain>
        <strain evidence="31 58">FDA00014336</strain>
        <strain evidence="33 55">FDA00014370</strain>
        <strain evidence="32 56">FDA00014392</strain>
        <strain evidence="38">FDA00015054</strain>
        <strain evidence="24 67">FDA1005580-S054-001</strain>
        <strain evidence="61">FDA1090798-S029-001</strain>
        <strain evidence="62">FDA956581-098-004</strain>
        <strain evidence="22 64">FDA960927-006-004</strain>
        <strain evidence="26 70">FLAG-38921</strain>
        <strain evidence="20 46">FLAG-54356</strain>
        <strain evidence="18 54">FSIS31901579</strain>
        <strain evidence="28 65">LS1344</strain>
        <strain evidence="37 60">OSF101448</strain>
        <strain evidence="17 49">VA-WGS-00405</strain>
    </source>
</reference>
<dbReference type="Proteomes" id="UP000398321">
    <property type="component" value="Unassembled WGS sequence"/>
</dbReference>
<evidence type="ECO:0000313" key="18">
    <source>
        <dbReference type="EMBL" id="EAD5773217.1"/>
    </source>
</evidence>
<evidence type="ECO:0000313" key="53">
    <source>
        <dbReference type="Proteomes" id="UP000365297"/>
    </source>
</evidence>
<dbReference type="EMBL" id="AAAKQF010000001">
    <property type="protein sequence ID" value="EAC9038856.1"/>
    <property type="molecule type" value="Genomic_DNA"/>
</dbReference>
<evidence type="ECO:0000313" key="21">
    <source>
        <dbReference type="EMBL" id="EAG2245204.1"/>
    </source>
</evidence>
<accession>A0A0B8R0I3</accession>
<evidence type="ECO:0000313" key="49">
    <source>
        <dbReference type="Proteomes" id="UP000345329"/>
    </source>
</evidence>
<dbReference type="EMBL" id="AABGUK010000004">
    <property type="protein sequence ID" value="EAH4242696.1"/>
    <property type="molecule type" value="Genomic_DNA"/>
</dbReference>
<evidence type="ECO:0000313" key="57">
    <source>
        <dbReference type="Proteomes" id="UP000410967"/>
    </source>
</evidence>
<evidence type="ECO:0000313" key="68">
    <source>
        <dbReference type="Proteomes" id="UP000548278"/>
    </source>
</evidence>
<dbReference type="EMBL" id="AAIAJJ010000001">
    <property type="protein sequence ID" value="ECC1555446.1"/>
    <property type="molecule type" value="Genomic_DNA"/>
</dbReference>
<reference evidence="42 73" key="1">
    <citation type="submission" date="2016-09" db="EMBL/GenBank/DDBJ databases">
        <title>100K Listeria isolates.</title>
        <authorList>
            <person name="Chen P."/>
            <person name="Weimer B.C."/>
            <person name="Kong N."/>
            <person name="Huang B."/>
        </authorList>
    </citation>
    <scope>NUCLEOTIDE SEQUENCE [LARGE SCALE GENOMIC DNA]</scope>
    <source>
        <strain evidence="42 73">BCW_2383</strain>
    </source>
</reference>
<feature type="domain" description="Carbohydrate kinase FGGY N-terminal" evidence="11">
    <location>
        <begin position="4"/>
        <end position="242"/>
    </location>
</feature>
<dbReference type="UniPathway" id="UPA00541">
    <property type="reaction ID" value="UER00602"/>
</dbReference>
<dbReference type="InterPro" id="IPR018485">
    <property type="entry name" value="FGGY_C"/>
</dbReference>
<dbReference type="Proteomes" id="UP000540117">
    <property type="component" value="Unassembled WGS sequence"/>
</dbReference>
<dbReference type="GO" id="GO:0005524">
    <property type="term" value="F:ATP binding"/>
    <property type="evidence" value="ECO:0007669"/>
    <property type="project" value="UniProtKB-KW"/>
</dbReference>
<reference evidence="71 72" key="3">
    <citation type="journal article" date="2018" name="Genome Biol.">
        <title>SKESA: strategic k-mer extension for scrupulous assemblies.</title>
        <authorList>
            <person name="Souvorov A."/>
            <person name="Agarwala R."/>
            <person name="Lipman D.J."/>
        </authorList>
    </citation>
    <scope>NUCLEOTIDE SEQUENCE [LARGE SCALE GENOMIC DNA]</scope>
    <source>
        <strain evidence="39 72">CFIAFB20100120</strain>
        <strain evidence="41">CFIAFB20170037</strain>
        <strain evidence="40 71">CFIAFB20170045</strain>
    </source>
</reference>
<dbReference type="InterPro" id="IPR018484">
    <property type="entry name" value="FGGY_N"/>
</dbReference>
<dbReference type="Proteomes" id="UP000842809">
    <property type="component" value="Unassembled WGS sequence"/>
</dbReference>
<gene>
    <name evidence="9 20" type="primary">rhaB</name>
    <name evidence="43" type="synonym">rhab</name>
    <name evidence="27" type="ORF">AB917_01385</name>
    <name evidence="13" type="ORF">ABZ57_06750</name>
    <name evidence="42" type="ORF">AJL21_05820</name>
    <name evidence="14" type="ORF">ARY78_09125</name>
    <name evidence="22" type="ORF">B1N52_05680</name>
    <name evidence="21" type="ORF">B1S26_07255</name>
    <name evidence="23" type="ORF">B5K54_02055</name>
    <name evidence="20" type="ORF">BCZ21_04485</name>
    <name evidence="25" type="ORF">CA369_01405</name>
    <name evidence="24" type="ORF">CAV64_06665</name>
    <name evidence="29" type="ORF">D7104_04495</name>
    <name evidence="26" type="ORF">DCT16_05215</name>
    <name evidence="15" type="ORF">DU018_09510</name>
    <name evidence="43" type="ORF">DYZ80_01060</name>
    <name evidence="28" type="ORF">E5F58_11945</name>
    <name evidence="19" type="ORF">EX365_08485</name>
    <name evidence="18" type="ORF">EXZ73_02825</name>
    <name evidence="34" type="ORF">F6436_01365</name>
    <name evidence="35" type="ORF">F6515_14190</name>
    <name evidence="30" type="ORF">FA835_03290</name>
    <name evidence="32" type="ORF">FLQ97_00345</name>
    <name evidence="31" type="ORF">FLR03_09770</name>
    <name evidence="33" type="ORF">FNX40_01360</name>
    <name evidence="38" type="ORF">G3O21_000270</name>
    <name evidence="37" type="ORF">GJW51_04155</name>
    <name evidence="36" type="ORF">GQG13_05630</name>
    <name evidence="39" type="ORF">GYS09_06695</name>
    <name evidence="40" type="ORF">GYX23_01325</name>
    <name evidence="41" type="ORF">GYY14_04200</name>
    <name evidence="16" type="ORF">KV70_01360</name>
    <name evidence="17" type="ORF">UI29_05490</name>
</gene>
<dbReference type="EMBL" id="AAAJKI010000022">
    <property type="protein sequence ID" value="EAC6548599.1"/>
    <property type="molecule type" value="Genomic_DNA"/>
</dbReference>
<dbReference type="Proteomes" id="UP000331186">
    <property type="component" value="Unassembled WGS sequence"/>
</dbReference>
<reference evidence="39" key="7">
    <citation type="submission" date="2020-01" db="EMBL/GenBank/DDBJ databases">
        <authorList>
            <consortium name="NCBI Pathogen Detection Project"/>
        </authorList>
    </citation>
    <scope>NUCLEOTIDE SEQUENCE</scope>
    <source>
        <strain evidence="39">CFIAFB20100120</strain>
        <strain evidence="41">CFIAFB20170037</strain>
        <strain evidence="40">CFIAFB20170045</strain>
    </source>
</reference>
<evidence type="ECO:0000313" key="63">
    <source>
        <dbReference type="Proteomes" id="UP000489121"/>
    </source>
</evidence>
<dbReference type="Proteomes" id="UP000481141">
    <property type="component" value="Unassembled WGS sequence"/>
</dbReference>
<evidence type="ECO:0000313" key="69">
    <source>
        <dbReference type="Proteomes" id="UP000549379"/>
    </source>
</evidence>
<feature type="binding site" evidence="9">
    <location>
        <position position="257"/>
    </location>
    <ligand>
        <name>ATP</name>
        <dbReference type="ChEBI" id="CHEBI:30616"/>
    </ligand>
</feature>
<dbReference type="EMBL" id="AAAMZD010000002">
    <property type="protein sequence ID" value="EAD3792230.1"/>
    <property type="molecule type" value="Genomic_DNA"/>
</dbReference>
<reference evidence="29 50" key="5">
    <citation type="submission" date="2018-10" db="EMBL/GenBank/DDBJ databases">
        <authorList>
            <consortium name="PulseNet: The National Subtyping Network for Foodborne Disease Surveillance"/>
            <person name="Tarr C.L."/>
            <person name="Trees E."/>
            <person name="Katz L.S."/>
            <person name="Carleton-Romer H.A."/>
            <person name="Stroika S."/>
            <person name="Kucerova Z."/>
            <person name="Roache K.F."/>
            <person name="Sabol A.L."/>
            <person name="Besser J."/>
            <person name="Gerner-Smidt P."/>
        </authorList>
    </citation>
    <scope>NUCLEOTIDE SEQUENCE [LARGE SCALE GENOMIC DNA]</scope>
    <source>
        <strain evidence="13 47">2015L-6227</strain>
        <strain evidence="16 51">PNUSAL000910</strain>
        <strain evidence="29 50">PNUSAL004402</strain>
        <strain evidence="35 63">PNUSAL005692</strain>
    </source>
</reference>
<dbReference type="PANTHER" id="PTHR10196">
    <property type="entry name" value="SUGAR KINASE"/>
    <property type="match status" value="1"/>
</dbReference>
<dbReference type="GO" id="GO:0006071">
    <property type="term" value="P:glycerol metabolic process"/>
    <property type="evidence" value="ECO:0007669"/>
    <property type="project" value="TreeGrafter"/>
</dbReference>
<dbReference type="InterPro" id="IPR043129">
    <property type="entry name" value="ATPase_NBD"/>
</dbReference>
<keyword evidence="8 9" id="KW-0684">Rhamnose metabolism</keyword>
<evidence type="ECO:0000313" key="37">
    <source>
        <dbReference type="EMBL" id="EDN9835859.1"/>
    </source>
</evidence>
<evidence type="ECO:0000313" key="19">
    <source>
        <dbReference type="EMBL" id="EAD5786590.1"/>
    </source>
</evidence>
<dbReference type="Proteomes" id="UP000489121">
    <property type="component" value="Unassembled WGS sequence"/>
</dbReference>
<evidence type="ECO:0000313" key="39">
    <source>
        <dbReference type="EMBL" id="HAB8556969.1"/>
    </source>
</evidence>
<reference evidence="57 68" key="6">
    <citation type="submission" date="2019-04" db="EMBL/GenBank/DDBJ databases">
        <authorList>
            <consortium name="GenomeTrakr network: Whole genome sequencing for foodborne pathogen traceback"/>
        </authorList>
    </citation>
    <scope>NUCLEOTIDE SEQUENCE [LARGE SCALE GENOMIC DNA]</scope>
    <source>
        <strain evidence="27 68">CFSAN004300</strain>
        <strain evidence="34 52">FLAG-55987</strain>
        <strain evidence="30 57">PHLUSALM00088</strain>
    </source>
</reference>
<feature type="active site" description="Proton acceptor" evidence="9">
    <location>
        <position position="235"/>
    </location>
</feature>
<dbReference type="EMBL" id="AAAIXK010000004">
    <property type="protein sequence ID" value="EAC5550587.1"/>
    <property type="molecule type" value="Genomic_DNA"/>
</dbReference>
<evidence type="ECO:0000313" key="28">
    <source>
        <dbReference type="EMBL" id="EAH4242696.1"/>
    </source>
</evidence>
<evidence type="ECO:0000256" key="4">
    <source>
        <dbReference type="ARBA" id="ARBA00022777"/>
    </source>
</evidence>
<dbReference type="Proteomes" id="UP000389283">
    <property type="component" value="Unassembled WGS sequence"/>
</dbReference>
<evidence type="ECO:0000313" key="44">
    <source>
        <dbReference type="Proteomes" id="UP000272537"/>
    </source>
</evidence>
<dbReference type="Pfam" id="PF00370">
    <property type="entry name" value="FGGY_N"/>
    <property type="match status" value="1"/>
</dbReference>
<evidence type="ECO:0000313" key="24">
    <source>
        <dbReference type="EMBL" id="EAG4330929.1"/>
    </source>
</evidence>
<evidence type="ECO:0000313" key="54">
    <source>
        <dbReference type="Proteomes" id="UP000376505"/>
    </source>
</evidence>
<protein>
    <recommendedName>
        <fullName evidence="9 10">Rhamnulokinase</fullName>
        <shortName evidence="9">RhaB</shortName>
        <ecNumber evidence="9 10">2.7.1.5</ecNumber>
    </recommendedName>
    <alternativeName>
        <fullName evidence="9">ATP:L-rhamnulose phosphotransferase</fullName>
    </alternativeName>
    <alternativeName>
        <fullName evidence="9">L-rhamnulose 1-kinase</fullName>
    </alternativeName>
    <alternativeName>
        <fullName evidence="9">Rhamnulose kinase</fullName>
    </alternativeName>
</protein>
<dbReference type="EMBL" id="AABAWE010000002">
    <property type="protein sequence ID" value="EAG2086505.1"/>
    <property type="molecule type" value="Genomic_DNA"/>
</dbReference>
<keyword evidence="2 9" id="KW-0808">Transferase</keyword>
<evidence type="ECO:0000313" key="48">
    <source>
        <dbReference type="Proteomes" id="UP000344343"/>
    </source>
</evidence>
<evidence type="ECO:0000313" key="16">
    <source>
        <dbReference type="EMBL" id="EAC9038856.1"/>
    </source>
</evidence>
<evidence type="ECO:0000313" key="22">
    <source>
        <dbReference type="EMBL" id="EAG2514643.1"/>
    </source>
</evidence>
<comment type="cofactor">
    <cofactor evidence="9">
        <name>Mg(2+)</name>
        <dbReference type="ChEBI" id="CHEBI:18420"/>
    </cofactor>
</comment>
<evidence type="ECO:0000313" key="60">
    <source>
        <dbReference type="Proteomes" id="UP000467347"/>
    </source>
</evidence>
<keyword evidence="3 9" id="KW-0547">Nucleotide-binding</keyword>
<feature type="binding site" evidence="9">
    <location>
        <begin position="11"/>
        <end position="15"/>
    </location>
    <ligand>
        <name>ATP</name>
        <dbReference type="ChEBI" id="CHEBI:30616"/>
    </ligand>
</feature>
<evidence type="ECO:0000313" key="70">
    <source>
        <dbReference type="Proteomes" id="UP000566721"/>
    </source>
</evidence>
<dbReference type="EMBL" id="AAHZFN010000011">
    <property type="protein sequence ID" value="ECB9473959.1"/>
    <property type="molecule type" value="Genomic_DNA"/>
</dbReference>
<dbReference type="Gene3D" id="3.30.420.40">
    <property type="match status" value="2"/>
</dbReference>
<dbReference type="Proteomes" id="UP000339309">
    <property type="component" value="Unassembled WGS sequence"/>
</dbReference>
<dbReference type="Proteomes" id="UP000344343">
    <property type="component" value="Unassembled WGS sequence"/>
</dbReference>
<evidence type="ECO:0000313" key="45">
    <source>
        <dbReference type="Proteomes" id="UP000331186"/>
    </source>
</evidence>
<evidence type="ECO:0000313" key="73">
    <source>
        <dbReference type="Proteomes" id="UP000852906"/>
    </source>
</evidence>
<dbReference type="EMBL" id="AABAYG010000003">
    <property type="protein sequence ID" value="EAG2245204.1"/>
    <property type="molecule type" value="Genomic_DNA"/>
</dbReference>
<evidence type="ECO:0000313" key="33">
    <source>
        <dbReference type="EMBL" id="ECC1555446.1"/>
    </source>
</evidence>
<dbReference type="EMBL" id="DAAJCS010000001">
    <property type="protein sequence ID" value="HAC0011628.1"/>
    <property type="molecule type" value="Genomic_DNA"/>
</dbReference>
<dbReference type="PANTHER" id="PTHR10196:SF93">
    <property type="entry name" value="L-RHAMNULOKINASE"/>
    <property type="match status" value="1"/>
</dbReference>
<evidence type="ECO:0000313" key="41">
    <source>
        <dbReference type="EMBL" id="HAC0274570.1"/>
    </source>
</evidence>
<proteinExistence type="inferred from homology"/>
<evidence type="ECO:0000256" key="7">
    <source>
        <dbReference type="ARBA" id="ARBA00023157"/>
    </source>
</evidence>
<evidence type="ECO:0000259" key="12">
    <source>
        <dbReference type="Pfam" id="PF02782"/>
    </source>
</evidence>
<evidence type="ECO:0000313" key="58">
    <source>
        <dbReference type="Proteomes" id="UP000423131"/>
    </source>
</evidence>
<dbReference type="EC" id="2.7.1.5" evidence="9 10"/>
<dbReference type="SUPFAM" id="SSF53067">
    <property type="entry name" value="Actin-like ATPase domain"/>
    <property type="match status" value="2"/>
</dbReference>
<dbReference type="EMBL" id="AAANYN010000003">
    <property type="protein sequence ID" value="EAD5773217.1"/>
    <property type="molecule type" value="Genomic_DNA"/>
</dbReference>
<feature type="binding site" evidence="9">
    <location>
        <begin position="234"/>
        <end position="236"/>
    </location>
    <ligand>
        <name>substrate</name>
    </ligand>
</feature>
<dbReference type="EMBL" id="AALGDA010000072">
    <property type="protein sequence ID" value="ECY9784124.1"/>
    <property type="molecule type" value="Genomic_DNA"/>
</dbReference>